<feature type="transmembrane region" description="Helical" evidence="7">
    <location>
        <begin position="13"/>
        <end position="32"/>
    </location>
</feature>
<evidence type="ECO:0000256" key="6">
    <source>
        <dbReference type="ARBA" id="ARBA00023136"/>
    </source>
</evidence>
<gene>
    <name evidence="8" type="ORF">NCTC9695_01563</name>
</gene>
<dbReference type="InterPro" id="IPR052518">
    <property type="entry name" value="CHR_Transporter"/>
</dbReference>
<reference evidence="8 9" key="1">
    <citation type="submission" date="2018-12" db="EMBL/GenBank/DDBJ databases">
        <authorList>
            <consortium name="Pathogen Informatics"/>
        </authorList>
    </citation>
    <scope>NUCLEOTIDE SEQUENCE [LARGE SCALE GENOMIC DNA]</scope>
    <source>
        <strain evidence="8 9">NCTC9695</strain>
    </source>
</reference>
<keyword evidence="4 7" id="KW-0812">Transmembrane</keyword>
<accession>A0A447T8F1</accession>
<evidence type="ECO:0000256" key="1">
    <source>
        <dbReference type="ARBA" id="ARBA00004651"/>
    </source>
</evidence>
<protein>
    <submittedName>
        <fullName evidence="8">Chromate transporter, chromate ion transporter (CHR) family</fullName>
    </submittedName>
</protein>
<dbReference type="Pfam" id="PF02417">
    <property type="entry name" value="Chromate_transp"/>
    <property type="match status" value="2"/>
</dbReference>
<comment type="similarity">
    <text evidence="2">Belongs to the chromate ion transporter (CHR) (TC 2.A.51) family.</text>
</comment>
<dbReference type="PANTHER" id="PTHR43663">
    <property type="entry name" value="CHROMATE TRANSPORT PROTEIN-RELATED"/>
    <property type="match status" value="1"/>
</dbReference>
<evidence type="ECO:0000256" key="4">
    <source>
        <dbReference type="ARBA" id="ARBA00022692"/>
    </source>
</evidence>
<keyword evidence="5 7" id="KW-1133">Transmembrane helix</keyword>
<name>A0A447T8F1_CHRVL</name>
<dbReference type="PANTHER" id="PTHR43663:SF1">
    <property type="entry name" value="CHROMATE TRANSPORTER"/>
    <property type="match status" value="1"/>
</dbReference>
<keyword evidence="6 7" id="KW-0472">Membrane</keyword>
<organism evidence="8 9">
    <name type="scientific">Chromobacterium violaceum</name>
    <dbReference type="NCBI Taxonomy" id="536"/>
    <lineage>
        <taxon>Bacteria</taxon>
        <taxon>Pseudomonadati</taxon>
        <taxon>Pseudomonadota</taxon>
        <taxon>Betaproteobacteria</taxon>
        <taxon>Neisseriales</taxon>
        <taxon>Chromobacteriaceae</taxon>
        <taxon>Chromobacterium</taxon>
    </lineage>
</organism>
<evidence type="ECO:0000256" key="2">
    <source>
        <dbReference type="ARBA" id="ARBA00005262"/>
    </source>
</evidence>
<dbReference type="EMBL" id="LR134182">
    <property type="protein sequence ID" value="VEB41144.1"/>
    <property type="molecule type" value="Genomic_DNA"/>
</dbReference>
<dbReference type="Proteomes" id="UP000275777">
    <property type="component" value="Chromosome"/>
</dbReference>
<feature type="transmembrane region" description="Helical" evidence="7">
    <location>
        <begin position="248"/>
        <end position="267"/>
    </location>
</feature>
<dbReference type="InterPro" id="IPR003370">
    <property type="entry name" value="Chromate_transpt"/>
</dbReference>
<evidence type="ECO:0000313" key="8">
    <source>
        <dbReference type="EMBL" id="VEB41144.1"/>
    </source>
</evidence>
<dbReference type="GO" id="GO:0015109">
    <property type="term" value="F:chromate transmembrane transporter activity"/>
    <property type="evidence" value="ECO:0007669"/>
    <property type="project" value="InterPro"/>
</dbReference>
<feature type="transmembrane region" description="Helical" evidence="7">
    <location>
        <begin position="141"/>
        <end position="166"/>
    </location>
</feature>
<proteinExistence type="inferred from homology"/>
<comment type="subcellular location">
    <subcellularLocation>
        <location evidence="1">Cell membrane</location>
        <topology evidence="1">Multi-pass membrane protein</topology>
    </subcellularLocation>
</comment>
<keyword evidence="3" id="KW-1003">Cell membrane</keyword>
<dbReference type="AlphaFoldDB" id="A0A447T8F1"/>
<evidence type="ECO:0000256" key="3">
    <source>
        <dbReference type="ARBA" id="ARBA00022475"/>
    </source>
</evidence>
<evidence type="ECO:0000256" key="7">
    <source>
        <dbReference type="SAM" id="Phobius"/>
    </source>
</evidence>
<feature type="transmembrane region" description="Helical" evidence="7">
    <location>
        <begin position="80"/>
        <end position="102"/>
    </location>
</feature>
<evidence type="ECO:0000313" key="9">
    <source>
        <dbReference type="Proteomes" id="UP000275777"/>
    </source>
</evidence>
<dbReference type="GO" id="GO:0005886">
    <property type="term" value="C:plasma membrane"/>
    <property type="evidence" value="ECO:0007669"/>
    <property type="project" value="UniProtKB-SubCell"/>
</dbReference>
<sequence>MNRDLILPSRRELFAGFFSIGVSGFGGVLPQAHSMLVLRRRWLSEADFAEQLGLCQVLPGPNIVNMAVSIGARFHGPSGALVAVCGLLLAPMAIVLLLAAAYGRYRQLPLVEHVMHGLAAAAAGLLLAMALRLLSRLEKRWWSALVVCATFAAIAVFRLPLLWVLLASAPSALALAWLSRERGRHDPAGAAVAFLPDVAAGGGRRQRAAARAAAAGGGRGRMSAGQFAELFAIAQAAPGPNVLVVSLVGWHVAGVAGALVSMLGCVCRRRC</sequence>
<evidence type="ECO:0000256" key="5">
    <source>
        <dbReference type="ARBA" id="ARBA00022989"/>
    </source>
</evidence>
<feature type="transmembrane region" description="Helical" evidence="7">
    <location>
        <begin position="114"/>
        <end position="134"/>
    </location>
</feature>